<keyword evidence="2 3" id="KW-0067">ATP-binding</keyword>
<dbReference type="PROSITE" id="PS00107">
    <property type="entry name" value="PROTEIN_KINASE_ATP"/>
    <property type="match status" value="1"/>
</dbReference>
<dbReference type="Gene3D" id="1.10.510.10">
    <property type="entry name" value="Transferase(Phosphotransferase) domain 1"/>
    <property type="match status" value="1"/>
</dbReference>
<dbReference type="ExpressionAtlas" id="A0A3L6EIP6">
    <property type="expression patterns" value="baseline"/>
</dbReference>
<organism evidence="5">
    <name type="scientific">Zea mays</name>
    <name type="common">Maize</name>
    <dbReference type="NCBI Taxonomy" id="4577"/>
    <lineage>
        <taxon>Eukaryota</taxon>
        <taxon>Viridiplantae</taxon>
        <taxon>Streptophyta</taxon>
        <taxon>Embryophyta</taxon>
        <taxon>Tracheophyta</taxon>
        <taxon>Spermatophyta</taxon>
        <taxon>Magnoliopsida</taxon>
        <taxon>Liliopsida</taxon>
        <taxon>Poales</taxon>
        <taxon>Poaceae</taxon>
        <taxon>PACMAD clade</taxon>
        <taxon>Panicoideae</taxon>
        <taxon>Andropogonodae</taxon>
        <taxon>Andropogoneae</taxon>
        <taxon>Tripsacinae</taxon>
        <taxon>Zea</taxon>
    </lineage>
</organism>
<name>A0A3L6EIP6_MAIZE</name>
<protein>
    <submittedName>
        <fullName evidence="5">Putative cyclin-dependent kinase F-2</fullName>
    </submittedName>
</protein>
<keyword evidence="1 3" id="KW-0547">Nucleotide-binding</keyword>
<dbReference type="InterPro" id="IPR000719">
    <property type="entry name" value="Prot_kinase_dom"/>
</dbReference>
<dbReference type="FunFam" id="1.10.510.10:FF:001165">
    <property type="entry name" value="Protein kinase domain containing protein"/>
    <property type="match status" value="1"/>
</dbReference>
<dbReference type="SUPFAM" id="SSF56112">
    <property type="entry name" value="Protein kinase-like (PK-like)"/>
    <property type="match status" value="1"/>
</dbReference>
<keyword evidence="5" id="KW-0808">Transferase</keyword>
<comment type="caution">
    <text evidence="5">The sequence shown here is derived from an EMBL/GenBank/DDBJ whole genome shotgun (WGS) entry which is preliminary data.</text>
</comment>
<dbReference type="AlphaFoldDB" id="A0A3L6EIP6"/>
<evidence type="ECO:0000256" key="2">
    <source>
        <dbReference type="ARBA" id="ARBA00022840"/>
    </source>
</evidence>
<evidence type="ECO:0000313" key="5">
    <source>
        <dbReference type="EMBL" id="PWZ20498.1"/>
    </source>
</evidence>
<proteinExistence type="predicted"/>
<sequence length="375" mass="40816">MAAASNLVNGGVAALQIEGEPEEPQSQTNAAAALAPVPWLPSVAERYERREKLGEGMFGDVYEAWDRVHDHLVAVKRLPGRTDDRFVKTSIPDFAREVMSLAACRGHPSIVQLLGTHVDGNRADGDCFAVTEHAGPMNLRQYMDARRANGDPFDEDEVRDVMRQLLAGAEHTHGAGVLHRNIVPENVVVGMDGATSKMVYKICGFGMSKPAAQTDKDDSGLLASPSPYRAPELFLGSKDYDGRVDTWSLGCIMAELVTGAGVPFFGGALDKEVFDKMMHVVGTKGIVKWQGLERVAPREKVASLQKAGHRERGYLHKMFPPKVLSSAGFKVLEGLLHSNPDHRLSAADALRMPWFQRRCSLGACFMPHGASMKSG</sequence>
<evidence type="ECO:0000256" key="1">
    <source>
        <dbReference type="ARBA" id="ARBA00022741"/>
    </source>
</evidence>
<keyword evidence="5" id="KW-0418">Kinase</keyword>
<evidence type="ECO:0000256" key="3">
    <source>
        <dbReference type="PROSITE-ProRule" id="PRU10141"/>
    </source>
</evidence>
<dbReference type="Gene3D" id="3.30.200.20">
    <property type="entry name" value="Phosphorylase Kinase, domain 1"/>
    <property type="match status" value="1"/>
</dbReference>
<reference evidence="5" key="1">
    <citation type="journal article" date="2018" name="Nat. Genet.">
        <title>Extensive intraspecific gene order and gene structural variations between Mo17 and other maize genomes.</title>
        <authorList>
            <person name="Sun S."/>
            <person name="Zhou Y."/>
            <person name="Chen J."/>
            <person name="Shi J."/>
            <person name="Zhao H."/>
            <person name="Zhao H."/>
            <person name="Song W."/>
            <person name="Zhang M."/>
            <person name="Cui Y."/>
            <person name="Dong X."/>
            <person name="Liu H."/>
            <person name="Ma X."/>
            <person name="Jiao Y."/>
            <person name="Wang B."/>
            <person name="Wei X."/>
            <person name="Stein J.C."/>
            <person name="Glaubitz J.C."/>
            <person name="Lu F."/>
            <person name="Yu G."/>
            <person name="Liang C."/>
            <person name="Fengler K."/>
            <person name="Li B."/>
            <person name="Rafalski A."/>
            <person name="Schnable P.S."/>
            <person name="Ware D.H."/>
            <person name="Buckler E.S."/>
            <person name="Lai J."/>
        </authorList>
    </citation>
    <scope>NUCLEOTIDE SEQUENCE [LARGE SCALE GENOMIC DNA]</scope>
    <source>
        <tissue evidence="5">Seedling</tissue>
    </source>
</reference>
<evidence type="ECO:0000259" key="4">
    <source>
        <dbReference type="PROSITE" id="PS50011"/>
    </source>
</evidence>
<dbReference type="PROSITE" id="PS50011">
    <property type="entry name" value="PROTEIN_KINASE_DOM"/>
    <property type="match status" value="1"/>
</dbReference>
<dbReference type="InterPro" id="IPR050117">
    <property type="entry name" value="MAPK"/>
</dbReference>
<dbReference type="GO" id="GO:0004672">
    <property type="term" value="F:protein kinase activity"/>
    <property type="evidence" value="ECO:0007669"/>
    <property type="project" value="InterPro"/>
</dbReference>
<dbReference type="InterPro" id="IPR017441">
    <property type="entry name" value="Protein_kinase_ATP_BS"/>
</dbReference>
<dbReference type="Pfam" id="PF00069">
    <property type="entry name" value="Pkinase"/>
    <property type="match status" value="1"/>
</dbReference>
<dbReference type="InterPro" id="IPR011009">
    <property type="entry name" value="Kinase-like_dom_sf"/>
</dbReference>
<dbReference type="GO" id="GO:0005524">
    <property type="term" value="F:ATP binding"/>
    <property type="evidence" value="ECO:0007669"/>
    <property type="project" value="UniProtKB-UniRule"/>
</dbReference>
<dbReference type="PANTHER" id="PTHR24055">
    <property type="entry name" value="MITOGEN-ACTIVATED PROTEIN KINASE"/>
    <property type="match status" value="1"/>
</dbReference>
<dbReference type="EMBL" id="NCVQ01000006">
    <property type="protein sequence ID" value="PWZ20498.1"/>
    <property type="molecule type" value="Genomic_DNA"/>
</dbReference>
<accession>A0A3L6EIP6</accession>
<gene>
    <name evidence="5" type="primary">CDKF-2_22</name>
    <name evidence="5" type="ORF">Zm00014a_037316</name>
</gene>
<dbReference type="Proteomes" id="UP000251960">
    <property type="component" value="Chromosome 5"/>
</dbReference>
<feature type="binding site" evidence="3">
    <location>
        <position position="76"/>
    </location>
    <ligand>
        <name>ATP</name>
        <dbReference type="ChEBI" id="CHEBI:30616"/>
    </ligand>
</feature>
<feature type="domain" description="Protein kinase" evidence="4">
    <location>
        <begin position="47"/>
        <end position="355"/>
    </location>
</feature>